<dbReference type="InterPro" id="IPR015813">
    <property type="entry name" value="Pyrv/PenolPyrv_kinase-like_dom"/>
</dbReference>
<dbReference type="InterPro" id="IPR039556">
    <property type="entry name" value="ICL/PEPM"/>
</dbReference>
<proteinExistence type="predicted"/>
<organism evidence="1 2">
    <name type="scientific">Borborobacter arsenicus</name>
    <dbReference type="NCBI Taxonomy" id="1851146"/>
    <lineage>
        <taxon>Bacteria</taxon>
        <taxon>Pseudomonadati</taxon>
        <taxon>Pseudomonadota</taxon>
        <taxon>Alphaproteobacteria</taxon>
        <taxon>Hyphomicrobiales</taxon>
        <taxon>Phyllobacteriaceae</taxon>
        <taxon>Borborobacter</taxon>
    </lineage>
</organism>
<evidence type="ECO:0000313" key="2">
    <source>
        <dbReference type="Proteomes" id="UP000281647"/>
    </source>
</evidence>
<gene>
    <name evidence="1" type="ORF">EET67_09150</name>
</gene>
<dbReference type="SUPFAM" id="SSF51621">
    <property type="entry name" value="Phosphoenolpyruvate/pyruvate domain"/>
    <property type="match status" value="1"/>
</dbReference>
<dbReference type="CDD" id="cd00377">
    <property type="entry name" value="ICL_PEPM"/>
    <property type="match status" value="1"/>
</dbReference>
<dbReference type="OrthoDB" id="9771433at2"/>
<dbReference type="Pfam" id="PF13714">
    <property type="entry name" value="PEP_mutase"/>
    <property type="match status" value="1"/>
</dbReference>
<comment type="caution">
    <text evidence="1">The sequence shown here is derived from an EMBL/GenBank/DDBJ whole genome shotgun (WGS) entry which is preliminary data.</text>
</comment>
<keyword evidence="2" id="KW-1185">Reference proteome</keyword>
<dbReference type="InterPro" id="IPR040442">
    <property type="entry name" value="Pyrv_kinase-like_dom_sf"/>
</dbReference>
<dbReference type="EMBL" id="RKST01000007">
    <property type="protein sequence ID" value="RUM98255.1"/>
    <property type="molecule type" value="Genomic_DNA"/>
</dbReference>
<dbReference type="PANTHER" id="PTHR42905">
    <property type="entry name" value="PHOSPHOENOLPYRUVATE CARBOXYLASE"/>
    <property type="match status" value="1"/>
</dbReference>
<dbReference type="Proteomes" id="UP000281647">
    <property type="component" value="Unassembled WGS sequence"/>
</dbReference>
<accession>A0A432V7W9</accession>
<reference evidence="1 2" key="1">
    <citation type="submission" date="2018-11" db="EMBL/GenBank/DDBJ databases">
        <title>Pseudaminobacter arsenicus sp. nov., an arsenic-resistant bacterium isolated from arsenic-rich aquifers.</title>
        <authorList>
            <person name="Mu Y."/>
        </authorList>
    </citation>
    <scope>NUCLEOTIDE SEQUENCE [LARGE SCALE GENOMIC DNA]</scope>
    <source>
        <strain evidence="1 2">CB3</strain>
    </source>
</reference>
<protein>
    <submittedName>
        <fullName evidence="1">Isocitrate lyase/PEP mutase family protein</fullName>
    </submittedName>
</protein>
<dbReference type="PANTHER" id="PTHR42905:SF5">
    <property type="entry name" value="CARBOXYVINYL-CARBOXYPHOSPHONATE PHOSPHORYLMUTASE, CHLOROPLASTIC"/>
    <property type="match status" value="1"/>
</dbReference>
<dbReference type="RefSeq" id="WP_128626635.1">
    <property type="nucleotide sequence ID" value="NZ_RKST01000007.1"/>
</dbReference>
<dbReference type="Gene3D" id="3.20.20.60">
    <property type="entry name" value="Phosphoenolpyruvate-binding domains"/>
    <property type="match status" value="1"/>
</dbReference>
<name>A0A432V7W9_9HYPH</name>
<dbReference type="GO" id="GO:0016833">
    <property type="term" value="F:oxo-acid-lyase activity"/>
    <property type="evidence" value="ECO:0007669"/>
    <property type="project" value="UniProtKB-ARBA"/>
</dbReference>
<keyword evidence="1" id="KW-0456">Lyase</keyword>
<dbReference type="AlphaFoldDB" id="A0A432V7W9"/>
<sequence length="297" mass="31956">MPKSPSNDYKQRVLNQKTVWAAGAYDALSALYIQKAGFDAVMTSGFGVSASFLGMPDAELYTMSENLAVVRNVANVVKIPLIADIDTGYGNAINAMRTIREFEAAGCSAVIMEDQVSPKRCPICVGGVETIPVEEAVGKISAAVAARTNPDLVIIARTDAATEEEAIHRAKAYVAAGADIIQPISKCFRSIEGLRALREACGVPLSLQILGWLEKDLKPEEIESVAGMATFALVPLMTAAKAMEENLAQLARTKTSRDLPRPVAAHDPFVEFIGFKEIEANQLKYLPDVPSKSWKVA</sequence>
<evidence type="ECO:0000313" key="1">
    <source>
        <dbReference type="EMBL" id="RUM98255.1"/>
    </source>
</evidence>